<comment type="caution">
    <text evidence="1">The sequence shown here is derived from an EMBL/GenBank/DDBJ whole genome shotgun (WGS) entry which is preliminary data.</text>
</comment>
<name>A0A120FLY7_9BRAD</name>
<keyword evidence="2" id="KW-1185">Reference proteome</keyword>
<dbReference type="AlphaFoldDB" id="A0A120FLY7"/>
<protein>
    <submittedName>
        <fullName evidence="1">Uncharacterized protein</fullName>
    </submittedName>
</protein>
<accession>A0A120FLY7</accession>
<gene>
    <name evidence="1" type="ORF">AS156_09330</name>
</gene>
<dbReference type="InterPro" id="IPR043519">
    <property type="entry name" value="NT_sf"/>
</dbReference>
<proteinExistence type="predicted"/>
<dbReference type="EMBL" id="LNCU01000081">
    <property type="protein sequence ID" value="KWV52967.1"/>
    <property type="molecule type" value="Genomic_DNA"/>
</dbReference>
<evidence type="ECO:0000313" key="2">
    <source>
        <dbReference type="Proteomes" id="UP000057737"/>
    </source>
</evidence>
<evidence type="ECO:0000313" key="1">
    <source>
        <dbReference type="EMBL" id="KWV52967.1"/>
    </source>
</evidence>
<dbReference type="Gene3D" id="3.30.460.40">
    <property type="match status" value="1"/>
</dbReference>
<dbReference type="OrthoDB" id="9782533at2"/>
<sequence length="255" mass="29572">MPRRSTEDGTYGALASLTRAERFYWEVLRDLLEAGLPFMVGGGYAVKFYTDARRPTKDLDIFTTPAAFPTLRSCLQQRYSVSANEGWLGKVRHGRHFVDIIFGSSNGIVPVQEAWFQHTREAQILCHRVPVISPTELIWSKAFIQKRNRHDGSDIVNLILKQRDVIDWQRLISYMDQHWEVLLCHLLTFRWIYPSERDAVPSWLLDDLLSRLGQQRQAPLPVPKLCRGRLFSSVDYRNATEKWGFVHPEAESNDE</sequence>
<dbReference type="Proteomes" id="UP000057737">
    <property type="component" value="Unassembled WGS sequence"/>
</dbReference>
<reference evidence="1 2" key="1">
    <citation type="submission" date="2015-11" db="EMBL/GenBank/DDBJ databases">
        <title>Draft Genome Sequence of the Strain BR 10303 (Bradyrhizobium sp.) isolated from nodules of Centrolobium paraense.</title>
        <authorList>
            <person name="Zelli J.E."/>
            <person name="Simoes-Araujo J.L."/>
            <person name="Barauna A.C."/>
            <person name="Silva K."/>
        </authorList>
    </citation>
    <scope>NUCLEOTIDE SEQUENCE [LARGE SCALE GENOMIC DNA]</scope>
    <source>
        <strain evidence="1 2">BR 10303</strain>
    </source>
</reference>
<organism evidence="1 2">
    <name type="scientific">Bradyrhizobium macuxiense</name>
    <dbReference type="NCBI Taxonomy" id="1755647"/>
    <lineage>
        <taxon>Bacteria</taxon>
        <taxon>Pseudomonadati</taxon>
        <taxon>Pseudomonadota</taxon>
        <taxon>Alphaproteobacteria</taxon>
        <taxon>Hyphomicrobiales</taxon>
        <taxon>Nitrobacteraceae</taxon>
        <taxon>Bradyrhizobium</taxon>
    </lineage>
</organism>
<dbReference type="SUPFAM" id="SSF81301">
    <property type="entry name" value="Nucleotidyltransferase"/>
    <property type="match status" value="1"/>
</dbReference>